<dbReference type="RefSeq" id="WP_072720731.1">
    <property type="nucleotide sequence ID" value="NZ_LN889812.1"/>
</dbReference>
<reference evidence="2" key="1">
    <citation type="submission" date="2015-10" db="EMBL/GenBank/DDBJ databases">
        <authorList>
            <person name="Regsiter A."/>
            <person name="william w."/>
        </authorList>
    </citation>
    <scope>NUCLEOTIDE SEQUENCE [LARGE SCALE GENOMIC DNA]</scope>
</reference>
<evidence type="ECO:0000313" key="2">
    <source>
        <dbReference type="Proteomes" id="UP000184315"/>
    </source>
</evidence>
<dbReference type="Proteomes" id="UP000184315">
    <property type="component" value="Unassembled WGS sequence"/>
</dbReference>
<organism evidence="1 2">
    <name type="scientific">Planktothrix tepida PCC 9214</name>
    <dbReference type="NCBI Taxonomy" id="671072"/>
    <lineage>
        <taxon>Bacteria</taxon>
        <taxon>Bacillati</taxon>
        <taxon>Cyanobacteriota</taxon>
        <taxon>Cyanophyceae</taxon>
        <taxon>Oscillatoriophycideae</taxon>
        <taxon>Oscillatoriales</taxon>
        <taxon>Microcoleaceae</taxon>
        <taxon>Planktothrix</taxon>
    </lineage>
</organism>
<accession>A0A1J1LQX2</accession>
<sequence>MGYKLKLSSLLKIYFNLINPESASSFLLKKIIILYNNFYKNGYNKQKNKIEVSATVKKLPPLITPDQRELGVLTKGFPG</sequence>
<protein>
    <submittedName>
        <fullName evidence="1">Uncharacterized protein</fullName>
    </submittedName>
</protein>
<dbReference type="EMBL" id="CZDF01000171">
    <property type="protein sequence ID" value="CUR34268.1"/>
    <property type="molecule type" value="Genomic_DNA"/>
</dbReference>
<evidence type="ECO:0000313" key="1">
    <source>
        <dbReference type="EMBL" id="CUR34268.1"/>
    </source>
</evidence>
<name>A0A1J1LQX2_9CYAN</name>
<proteinExistence type="predicted"/>
<keyword evidence="2" id="KW-1185">Reference proteome</keyword>
<dbReference type="STRING" id="671072.PL9214640275"/>
<gene>
    <name evidence="1" type="ORF">PL9214640275</name>
</gene>
<dbReference type="AlphaFoldDB" id="A0A1J1LQX2"/>